<dbReference type="OrthoDB" id="2078085at2"/>
<evidence type="ECO:0000313" key="2">
    <source>
        <dbReference type="Proteomes" id="UP000249522"/>
    </source>
</evidence>
<accession>A0A2W1LF19</accession>
<dbReference type="InterPro" id="IPR025681">
    <property type="entry name" value="COOH-NH2_lig"/>
</dbReference>
<dbReference type="Pfam" id="PF14395">
    <property type="entry name" value="COOH-NH2_lig"/>
    <property type="match status" value="1"/>
</dbReference>
<evidence type="ECO:0008006" key="3">
    <source>
        <dbReference type="Google" id="ProtNLM"/>
    </source>
</evidence>
<protein>
    <recommendedName>
        <fullName evidence="3">Phage phiEco32-like COOH-NH2 ligase-type 2</fullName>
    </recommendedName>
</protein>
<name>A0A2W1LF19_9BACL</name>
<keyword evidence="2" id="KW-1185">Reference proteome</keyword>
<comment type="caution">
    <text evidence="1">The sequence shown here is derived from an EMBL/GenBank/DDBJ whole genome shotgun (WGS) entry which is preliminary data.</text>
</comment>
<dbReference type="EMBL" id="QKRB01000057">
    <property type="protein sequence ID" value="PZD93635.1"/>
    <property type="molecule type" value="Genomic_DNA"/>
</dbReference>
<evidence type="ECO:0000313" key="1">
    <source>
        <dbReference type="EMBL" id="PZD93635.1"/>
    </source>
</evidence>
<proteinExistence type="predicted"/>
<sequence>MGQIIEFRPSIKGVGAVAGPLRHTDINGGYAADERMAAPDRYTGSRLWELNRVQCELRALSGEELARRLTEAGIRTGLSGPADQAGVWTEQFHQPRQPDLRYYSVPVYHLEALEVRRIDQVRNFAPSDWGPRHPIYRRAAATAVKAIYALGLDYGEVQISCTSSGRLNITGLALRPHGSSPQLWEAAARGFRQRARAAAVAEQAAEGEESGMLIGADPEFVLLLPDGRIAPADRYLRQGDTAGPDSLRVGGKLRYPVAELRPEPAASPGRLVQNIRQLLLKVSRQTAGVKLRWAAGGMPVAGVPLGGHIHLSGVWLNARLLRTLDSCLAIPLAAVEGEAGKGRRPRYGVLGDYRNQPHGGFEYRTPPSWLVSPAAAGAVFALALLAARDYRDLPLLPAEDPIVREAYYSGNREVLLEAANEVFQVIRSARSYPELRGWIEPLAKAVSRKATWNEGEDIRLKWKIPVSS</sequence>
<reference evidence="1 2" key="1">
    <citation type="submission" date="2018-06" db="EMBL/GenBank/DDBJ databases">
        <title>Paenibacillus imtechensis sp. nov.</title>
        <authorList>
            <person name="Pinnaka A.K."/>
            <person name="Singh H."/>
            <person name="Kaur M."/>
        </authorList>
    </citation>
    <scope>NUCLEOTIDE SEQUENCE [LARGE SCALE GENOMIC DNA]</scope>
    <source>
        <strain evidence="1 2">SMB1</strain>
    </source>
</reference>
<dbReference type="Proteomes" id="UP000249522">
    <property type="component" value="Unassembled WGS sequence"/>
</dbReference>
<dbReference type="AlphaFoldDB" id="A0A2W1LF19"/>
<gene>
    <name evidence="1" type="ORF">DNH61_23760</name>
</gene>
<organism evidence="1 2">
    <name type="scientific">Paenibacillus sambharensis</name>
    <dbReference type="NCBI Taxonomy" id="1803190"/>
    <lineage>
        <taxon>Bacteria</taxon>
        <taxon>Bacillati</taxon>
        <taxon>Bacillota</taxon>
        <taxon>Bacilli</taxon>
        <taxon>Bacillales</taxon>
        <taxon>Paenibacillaceae</taxon>
        <taxon>Paenibacillus</taxon>
    </lineage>
</organism>